<evidence type="ECO:0000313" key="1">
    <source>
        <dbReference type="EMBL" id="GEX15154.1"/>
    </source>
</evidence>
<protein>
    <recommendedName>
        <fullName evidence="2">NAC domain-containing protein</fullName>
    </recommendedName>
</protein>
<accession>A0A699H221</accession>
<proteinExistence type="predicted"/>
<dbReference type="AlphaFoldDB" id="A0A699H221"/>
<gene>
    <name evidence="1" type="ORF">Tci_287129</name>
</gene>
<reference evidence="1" key="1">
    <citation type="journal article" date="2019" name="Sci. Rep.">
        <title>Draft genome of Tanacetum cinerariifolium, the natural source of mosquito coil.</title>
        <authorList>
            <person name="Yamashiro T."/>
            <person name="Shiraishi A."/>
            <person name="Satake H."/>
            <person name="Nakayama K."/>
        </authorList>
    </citation>
    <scope>NUCLEOTIDE SEQUENCE</scope>
</reference>
<organism evidence="1">
    <name type="scientific">Tanacetum cinerariifolium</name>
    <name type="common">Dalmatian daisy</name>
    <name type="synonym">Chrysanthemum cinerariifolium</name>
    <dbReference type="NCBI Taxonomy" id="118510"/>
    <lineage>
        <taxon>Eukaryota</taxon>
        <taxon>Viridiplantae</taxon>
        <taxon>Streptophyta</taxon>
        <taxon>Embryophyta</taxon>
        <taxon>Tracheophyta</taxon>
        <taxon>Spermatophyta</taxon>
        <taxon>Magnoliopsida</taxon>
        <taxon>eudicotyledons</taxon>
        <taxon>Gunneridae</taxon>
        <taxon>Pentapetalae</taxon>
        <taxon>asterids</taxon>
        <taxon>campanulids</taxon>
        <taxon>Asterales</taxon>
        <taxon>Asteraceae</taxon>
        <taxon>Asteroideae</taxon>
        <taxon>Anthemideae</taxon>
        <taxon>Anthemidinae</taxon>
        <taxon>Tanacetum</taxon>
    </lineage>
</organism>
<dbReference type="EMBL" id="BKCJ010092236">
    <property type="protein sequence ID" value="GEX15154.1"/>
    <property type="molecule type" value="Genomic_DNA"/>
</dbReference>
<evidence type="ECO:0008006" key="2">
    <source>
        <dbReference type="Google" id="ProtNLM"/>
    </source>
</evidence>
<comment type="caution">
    <text evidence="1">The sequence shown here is derived from an EMBL/GenBank/DDBJ whole genome shotgun (WGS) entry which is preliminary data.</text>
</comment>
<sequence>MSIEINKKEKLQQLEQVANISTYPSKHFNLFCFDDDEDFTIAVTPSLSTEELDNSLSMGDEHLDTILATELDEFIKSSVENLIPVPSESEGILDYMCDVPFHDNSPPLDVSKDQFEDFFDSNDEFSSTDDDSFSIDNIDYVEASPPDSELVSSEVMEIVIPEIKALNDNPTPSSEFMTKSSFTSLNSLLEETNTFDNSLPEFETFCFDMEEISSGSTTTRSDISLPEYKAFYDDRVKEISSGSTTTHSDSSLYDSFIFDLSINPFSPADRSDFYEFAYELIQNISLPEYDCFFFKIEPNSGDFTMDVMEDISPTREPRVYNALPTHPTLQLNMEFKPSSESLFTYVVWTFLPFLLYSVAQQSLLSFRNEDTIFDPGICTYHFFF</sequence>
<name>A0A699H221_TANCI</name>